<organism evidence="1 2">
    <name type="scientific">Dermatophagoides pteronyssinus</name>
    <name type="common">European house dust mite</name>
    <dbReference type="NCBI Taxonomy" id="6956"/>
    <lineage>
        <taxon>Eukaryota</taxon>
        <taxon>Metazoa</taxon>
        <taxon>Ecdysozoa</taxon>
        <taxon>Arthropoda</taxon>
        <taxon>Chelicerata</taxon>
        <taxon>Arachnida</taxon>
        <taxon>Acari</taxon>
        <taxon>Acariformes</taxon>
        <taxon>Sarcoptiformes</taxon>
        <taxon>Astigmata</taxon>
        <taxon>Psoroptidia</taxon>
        <taxon>Analgoidea</taxon>
        <taxon>Pyroglyphidae</taxon>
        <taxon>Dermatophagoidinae</taxon>
        <taxon>Dermatophagoides</taxon>
    </lineage>
</organism>
<sequence>MFYIHITKMMRNIFSLMDSSTKLGKKNNFFRIEMIQISSSSSDMAKYRQFIGGDVCVQCVQMFQCRNTKYSFEK</sequence>
<dbReference type="EMBL" id="NJHN03000077">
    <property type="protein sequence ID" value="KAH9417346.1"/>
    <property type="molecule type" value="Genomic_DNA"/>
</dbReference>
<protein>
    <submittedName>
        <fullName evidence="1">Uncharacterized protein</fullName>
    </submittedName>
</protein>
<evidence type="ECO:0000313" key="1">
    <source>
        <dbReference type="EMBL" id="KAH9417346.1"/>
    </source>
</evidence>
<accession>A0ABQ8J478</accession>
<comment type="caution">
    <text evidence="1">The sequence shown here is derived from an EMBL/GenBank/DDBJ whole genome shotgun (WGS) entry which is preliminary data.</text>
</comment>
<name>A0ABQ8J478_DERPT</name>
<gene>
    <name evidence="1" type="ORF">DERP_007343</name>
</gene>
<reference evidence="1 2" key="2">
    <citation type="journal article" date="2022" name="Mol. Biol. Evol.">
        <title>Comparative Genomics Reveals Insights into the Divergent Evolution of Astigmatic Mites and Household Pest Adaptations.</title>
        <authorList>
            <person name="Xiong Q."/>
            <person name="Wan A.T."/>
            <person name="Liu X."/>
            <person name="Fung C.S."/>
            <person name="Xiao X."/>
            <person name="Malainual N."/>
            <person name="Hou J."/>
            <person name="Wang L."/>
            <person name="Wang M."/>
            <person name="Yang K.Y."/>
            <person name="Cui Y."/>
            <person name="Leung E.L."/>
            <person name="Nong W."/>
            <person name="Shin S.K."/>
            <person name="Au S.W."/>
            <person name="Jeong K.Y."/>
            <person name="Chew F.T."/>
            <person name="Hui J.H."/>
            <person name="Leung T.F."/>
            <person name="Tungtrongchitr A."/>
            <person name="Zhong N."/>
            <person name="Liu Z."/>
            <person name="Tsui S.K."/>
        </authorList>
    </citation>
    <scope>NUCLEOTIDE SEQUENCE [LARGE SCALE GENOMIC DNA]</scope>
    <source>
        <strain evidence="1">Derp</strain>
    </source>
</reference>
<evidence type="ECO:0000313" key="2">
    <source>
        <dbReference type="Proteomes" id="UP000887458"/>
    </source>
</evidence>
<proteinExistence type="predicted"/>
<reference evidence="1 2" key="1">
    <citation type="journal article" date="2018" name="J. Allergy Clin. Immunol.">
        <title>High-quality assembly of Dermatophagoides pteronyssinus genome and transcriptome reveals a wide range of novel allergens.</title>
        <authorList>
            <person name="Liu X.Y."/>
            <person name="Yang K.Y."/>
            <person name="Wang M.Q."/>
            <person name="Kwok J.S."/>
            <person name="Zeng X."/>
            <person name="Yang Z."/>
            <person name="Xiao X.J."/>
            <person name="Lau C.P."/>
            <person name="Li Y."/>
            <person name="Huang Z.M."/>
            <person name="Ba J.G."/>
            <person name="Yim A.K."/>
            <person name="Ouyang C.Y."/>
            <person name="Ngai S.M."/>
            <person name="Chan T.F."/>
            <person name="Leung E.L."/>
            <person name="Liu L."/>
            <person name="Liu Z.G."/>
            <person name="Tsui S.K."/>
        </authorList>
    </citation>
    <scope>NUCLEOTIDE SEQUENCE [LARGE SCALE GENOMIC DNA]</scope>
    <source>
        <strain evidence="1">Derp</strain>
    </source>
</reference>
<dbReference type="Proteomes" id="UP000887458">
    <property type="component" value="Unassembled WGS sequence"/>
</dbReference>
<keyword evidence="2" id="KW-1185">Reference proteome</keyword>